<dbReference type="PANTHER" id="PTHR12126:SF11">
    <property type="entry name" value="NADH DEHYDROGENASE [UBIQUINONE] 1 ALPHA SUBCOMPLEX SUBUNIT 9, MITOCHONDRIAL"/>
    <property type="match status" value="1"/>
</dbReference>
<dbReference type="EMBL" id="JAFMPK010000047">
    <property type="protein sequence ID" value="MBO0610341.1"/>
    <property type="molecule type" value="Genomic_DNA"/>
</dbReference>
<evidence type="ECO:0000313" key="3">
    <source>
        <dbReference type="Proteomes" id="UP000664617"/>
    </source>
</evidence>
<protein>
    <submittedName>
        <fullName evidence="2">SDR family oxidoreductase</fullName>
    </submittedName>
</protein>
<keyword evidence="3" id="KW-1185">Reference proteome</keyword>
<dbReference type="RefSeq" id="WP_207276286.1">
    <property type="nucleotide sequence ID" value="NZ_JAFMPK010000047.1"/>
</dbReference>
<name>A0ABS3IBC6_9MICO</name>
<dbReference type="InterPro" id="IPR051207">
    <property type="entry name" value="ComplexI_NDUFA9_subunit"/>
</dbReference>
<reference evidence="3" key="2">
    <citation type="submission" date="2023-07" db="EMBL/GenBank/DDBJ databases">
        <title>Myceligenerans salitolerans sp. nov., a halotolerant actinomycete isolated from a salt lake in Xinjiang, China.</title>
        <authorList>
            <person name="Guan T."/>
        </authorList>
    </citation>
    <scope>NUCLEOTIDE SEQUENCE [LARGE SCALE GENOMIC DNA]</scope>
    <source>
        <strain evidence="3">XHU 5031</strain>
    </source>
</reference>
<reference evidence="2 3" key="1">
    <citation type="submission" date="2021-03" db="EMBL/GenBank/DDBJ databases">
        <authorList>
            <person name="Xin L."/>
        </authorList>
    </citation>
    <scope>NUCLEOTIDE SEQUENCE [LARGE SCALE GENOMIC DNA]</scope>
    <source>
        <strain evidence="2 3">XHU 5031</strain>
    </source>
</reference>
<dbReference type="InterPro" id="IPR036291">
    <property type="entry name" value="NAD(P)-bd_dom_sf"/>
</dbReference>
<dbReference type="Proteomes" id="UP000664617">
    <property type="component" value="Unassembled WGS sequence"/>
</dbReference>
<evidence type="ECO:0000313" key="2">
    <source>
        <dbReference type="EMBL" id="MBO0610341.1"/>
    </source>
</evidence>
<proteinExistence type="predicted"/>
<organism evidence="2 3">
    <name type="scientific">Myceligenerans salitolerans</name>
    <dbReference type="NCBI Taxonomy" id="1230528"/>
    <lineage>
        <taxon>Bacteria</taxon>
        <taxon>Bacillati</taxon>
        <taxon>Actinomycetota</taxon>
        <taxon>Actinomycetes</taxon>
        <taxon>Micrococcales</taxon>
        <taxon>Promicromonosporaceae</taxon>
        <taxon>Myceligenerans</taxon>
    </lineage>
</organism>
<feature type="domain" description="NAD(P)-binding" evidence="1">
    <location>
        <begin position="7"/>
        <end position="172"/>
    </location>
</feature>
<dbReference type="Gene3D" id="3.40.50.720">
    <property type="entry name" value="NAD(P)-binding Rossmann-like Domain"/>
    <property type="match status" value="1"/>
</dbReference>
<accession>A0ABS3IBC6</accession>
<evidence type="ECO:0000259" key="1">
    <source>
        <dbReference type="Pfam" id="PF13460"/>
    </source>
</evidence>
<dbReference type="PANTHER" id="PTHR12126">
    <property type="entry name" value="NADH-UBIQUINONE OXIDOREDUCTASE 39 KDA SUBUNIT-RELATED"/>
    <property type="match status" value="1"/>
</dbReference>
<dbReference type="Pfam" id="PF13460">
    <property type="entry name" value="NAD_binding_10"/>
    <property type="match status" value="1"/>
</dbReference>
<sequence>MRVAIAGGTGLVGRAVADEAVTRGHETVVLARSRGIELTTGTGLDHALRGCTAVIDVTNVATMKAGASTRFFEDVTRTLLTAERRAGVERHVALSIVGVDRAPFDYYAGKRAQELAVEAGPVPWTVLRATQFHEFAEQIHATAKAGPLHLAPKMRTQPIAVREVASRLVDLAEASAVGGYVELAGPEEESLVDMVRRWARATGRRGWIPAVALPGGLGRAQRDGTLLPGAGAEIGVETFTAWLERTTGRRSSGRREPQGT</sequence>
<comment type="caution">
    <text evidence="2">The sequence shown here is derived from an EMBL/GenBank/DDBJ whole genome shotgun (WGS) entry which is preliminary data.</text>
</comment>
<dbReference type="InterPro" id="IPR016040">
    <property type="entry name" value="NAD(P)-bd_dom"/>
</dbReference>
<gene>
    <name evidence="2" type="ORF">J0911_15010</name>
</gene>
<dbReference type="SUPFAM" id="SSF51735">
    <property type="entry name" value="NAD(P)-binding Rossmann-fold domains"/>
    <property type="match status" value="1"/>
</dbReference>